<dbReference type="AlphaFoldDB" id="A0A367EK55"/>
<evidence type="ECO:0000313" key="10">
    <source>
        <dbReference type="EMBL" id="RCG17757.1"/>
    </source>
</evidence>
<evidence type="ECO:0000256" key="7">
    <source>
        <dbReference type="RuleBase" id="RU363032"/>
    </source>
</evidence>
<reference evidence="10 11" key="1">
    <citation type="submission" date="2018-06" db="EMBL/GenBank/DDBJ databases">
        <title>Streptomyces reniochalinae sp. nov. and Streptomyces diacarnus sp. nov. from marine sponges.</title>
        <authorList>
            <person name="Li L."/>
        </authorList>
    </citation>
    <scope>NUCLEOTIDE SEQUENCE [LARGE SCALE GENOMIC DNA]</scope>
    <source>
        <strain evidence="10 11">LHW51701</strain>
    </source>
</reference>
<dbReference type="InterPro" id="IPR000515">
    <property type="entry name" value="MetI-like"/>
</dbReference>
<comment type="similarity">
    <text evidence="7">Belongs to the binding-protein-dependent transport system permease family.</text>
</comment>
<keyword evidence="6 7" id="KW-0472">Membrane</keyword>
<keyword evidence="11" id="KW-1185">Reference proteome</keyword>
<dbReference type="Gene3D" id="1.10.3720.10">
    <property type="entry name" value="MetI-like"/>
    <property type="match status" value="1"/>
</dbReference>
<feature type="domain" description="ABC transmembrane type-1" evidence="9">
    <location>
        <begin position="94"/>
        <end position="285"/>
    </location>
</feature>
<evidence type="ECO:0000256" key="6">
    <source>
        <dbReference type="ARBA" id="ARBA00023136"/>
    </source>
</evidence>
<dbReference type="CDD" id="cd06261">
    <property type="entry name" value="TM_PBP2"/>
    <property type="match status" value="1"/>
</dbReference>
<keyword evidence="2 7" id="KW-0813">Transport</keyword>
<dbReference type="PANTHER" id="PTHR43744:SF12">
    <property type="entry name" value="ABC TRANSPORTER PERMEASE PROTEIN MG189-RELATED"/>
    <property type="match status" value="1"/>
</dbReference>
<sequence>MSVLAPSRRPTAVAPETRPRKLRGRGRRRRWLESVAERSLLIALAFIVLMPFVLILLTSLMTNAQTLSPHLWPEDFQWHNFTDVFARIPLARYAANTFLYAGLGTVGTLLSSVPAAYAMAKLRWRGRHVWLLLTVAVMMLPAQVTLVPLYSMWASLGLVGTLAPLIVPFFFGHAFSIFLLRQFFLTIPQEYLEAARIDGCGELRTLLRVVLPLTRPALAAVAVFQFTFCWNDFMGPLLYVGNNDSNWTIPVGLAQFRSTYQVEWNMTMAASLLAAVPVVVLFFFAQKTFVRGIALTGVKG</sequence>
<evidence type="ECO:0000259" key="9">
    <source>
        <dbReference type="PROSITE" id="PS50928"/>
    </source>
</evidence>
<dbReference type="GO" id="GO:0055085">
    <property type="term" value="P:transmembrane transport"/>
    <property type="evidence" value="ECO:0007669"/>
    <property type="project" value="InterPro"/>
</dbReference>
<evidence type="ECO:0000256" key="4">
    <source>
        <dbReference type="ARBA" id="ARBA00022692"/>
    </source>
</evidence>
<comment type="subcellular location">
    <subcellularLocation>
        <location evidence="1 7">Cell membrane</location>
        <topology evidence="1 7">Multi-pass membrane protein</topology>
    </subcellularLocation>
</comment>
<keyword evidence="3" id="KW-1003">Cell membrane</keyword>
<dbReference type="InterPro" id="IPR035906">
    <property type="entry name" value="MetI-like_sf"/>
</dbReference>
<feature type="transmembrane region" description="Helical" evidence="7">
    <location>
        <begin position="205"/>
        <end position="228"/>
    </location>
</feature>
<gene>
    <name evidence="10" type="ORF">DTL70_27250</name>
</gene>
<dbReference type="Pfam" id="PF00528">
    <property type="entry name" value="BPD_transp_1"/>
    <property type="match status" value="1"/>
</dbReference>
<keyword evidence="5 7" id="KW-1133">Transmembrane helix</keyword>
<keyword evidence="4 7" id="KW-0812">Transmembrane</keyword>
<proteinExistence type="inferred from homology"/>
<dbReference type="SUPFAM" id="SSF161098">
    <property type="entry name" value="MetI-like"/>
    <property type="match status" value="1"/>
</dbReference>
<dbReference type="Proteomes" id="UP000252914">
    <property type="component" value="Unassembled WGS sequence"/>
</dbReference>
<evidence type="ECO:0000256" key="3">
    <source>
        <dbReference type="ARBA" id="ARBA00022475"/>
    </source>
</evidence>
<name>A0A367EK55_9ACTN</name>
<dbReference type="PROSITE" id="PS50928">
    <property type="entry name" value="ABC_TM1"/>
    <property type="match status" value="1"/>
</dbReference>
<dbReference type="GO" id="GO:0005886">
    <property type="term" value="C:plasma membrane"/>
    <property type="evidence" value="ECO:0007669"/>
    <property type="project" value="UniProtKB-SubCell"/>
</dbReference>
<evidence type="ECO:0000313" key="11">
    <source>
        <dbReference type="Proteomes" id="UP000252914"/>
    </source>
</evidence>
<comment type="caution">
    <text evidence="10">The sequence shown here is derived from an EMBL/GenBank/DDBJ whole genome shotgun (WGS) entry which is preliminary data.</text>
</comment>
<protein>
    <submittedName>
        <fullName evidence="10">Carbohydrate ABC transporter permease</fullName>
    </submittedName>
</protein>
<feature type="transmembrane region" description="Helical" evidence="7">
    <location>
        <begin position="39"/>
        <end position="61"/>
    </location>
</feature>
<feature type="transmembrane region" description="Helical" evidence="7">
    <location>
        <begin position="266"/>
        <end position="285"/>
    </location>
</feature>
<feature type="region of interest" description="Disordered" evidence="8">
    <location>
        <begin position="1"/>
        <end position="20"/>
    </location>
</feature>
<dbReference type="RefSeq" id="WP_114024670.1">
    <property type="nucleotide sequence ID" value="NZ_JBEYTF010000025.1"/>
</dbReference>
<evidence type="ECO:0000256" key="5">
    <source>
        <dbReference type="ARBA" id="ARBA00022989"/>
    </source>
</evidence>
<accession>A0A367EK55</accession>
<evidence type="ECO:0000256" key="1">
    <source>
        <dbReference type="ARBA" id="ARBA00004651"/>
    </source>
</evidence>
<feature type="transmembrane region" description="Helical" evidence="7">
    <location>
        <begin position="162"/>
        <end position="184"/>
    </location>
</feature>
<evidence type="ECO:0000256" key="8">
    <source>
        <dbReference type="SAM" id="MobiDB-lite"/>
    </source>
</evidence>
<feature type="transmembrane region" description="Helical" evidence="7">
    <location>
        <begin position="129"/>
        <end position="150"/>
    </location>
</feature>
<evidence type="ECO:0000256" key="2">
    <source>
        <dbReference type="ARBA" id="ARBA00022448"/>
    </source>
</evidence>
<dbReference type="PANTHER" id="PTHR43744">
    <property type="entry name" value="ABC TRANSPORTER PERMEASE PROTEIN MG189-RELATED-RELATED"/>
    <property type="match status" value="1"/>
</dbReference>
<dbReference type="EMBL" id="QOIN01000054">
    <property type="protein sequence ID" value="RCG17757.1"/>
    <property type="molecule type" value="Genomic_DNA"/>
</dbReference>
<organism evidence="10 11">
    <name type="scientific">Streptomyces diacarni</name>
    <dbReference type="NCBI Taxonomy" id="2800381"/>
    <lineage>
        <taxon>Bacteria</taxon>
        <taxon>Bacillati</taxon>
        <taxon>Actinomycetota</taxon>
        <taxon>Actinomycetes</taxon>
        <taxon>Kitasatosporales</taxon>
        <taxon>Streptomycetaceae</taxon>
        <taxon>Streptomyces</taxon>
    </lineage>
</organism>
<feature type="transmembrane region" description="Helical" evidence="7">
    <location>
        <begin position="98"/>
        <end position="117"/>
    </location>
</feature>